<dbReference type="KEGG" id="emc:129323528"/>
<dbReference type="GO" id="GO:0004930">
    <property type="term" value="F:G protein-coupled receptor activity"/>
    <property type="evidence" value="ECO:0007669"/>
    <property type="project" value="InterPro"/>
</dbReference>
<evidence type="ECO:0000256" key="3">
    <source>
        <dbReference type="ARBA" id="ARBA00022606"/>
    </source>
</evidence>
<protein>
    <submittedName>
        <fullName evidence="12">Olfactory receptor 10R2-like</fullName>
    </submittedName>
</protein>
<keyword evidence="4 9" id="KW-0812">Transmembrane</keyword>
<dbReference type="PANTHER" id="PTHR26453">
    <property type="entry name" value="OLFACTORY RECEPTOR"/>
    <property type="match status" value="1"/>
</dbReference>
<evidence type="ECO:0000259" key="10">
    <source>
        <dbReference type="PROSITE" id="PS50262"/>
    </source>
</evidence>
<evidence type="ECO:0000256" key="7">
    <source>
        <dbReference type="ARBA" id="ARBA00023136"/>
    </source>
</evidence>
<dbReference type="InterPro" id="IPR017452">
    <property type="entry name" value="GPCR_Rhodpsn_7TM"/>
</dbReference>
<keyword evidence="11" id="KW-1185">Reference proteome</keyword>
<evidence type="ECO:0000313" key="11">
    <source>
        <dbReference type="Proteomes" id="UP001190640"/>
    </source>
</evidence>
<dbReference type="SUPFAM" id="SSF81321">
    <property type="entry name" value="Family A G protein-coupled receptor-like"/>
    <property type="match status" value="1"/>
</dbReference>
<evidence type="ECO:0000256" key="9">
    <source>
        <dbReference type="SAM" id="Phobius"/>
    </source>
</evidence>
<dbReference type="AlphaFoldDB" id="A0AA97KPG5"/>
<reference evidence="12" key="1">
    <citation type="submission" date="2025-08" db="UniProtKB">
        <authorList>
            <consortium name="RefSeq"/>
        </authorList>
    </citation>
    <scope>IDENTIFICATION</scope>
    <source>
        <tissue evidence="12">Blood</tissue>
    </source>
</reference>
<keyword evidence="5" id="KW-0552">Olfaction</keyword>
<evidence type="ECO:0000256" key="5">
    <source>
        <dbReference type="ARBA" id="ARBA00022725"/>
    </source>
</evidence>
<keyword evidence="7 9" id="KW-0472">Membrane</keyword>
<sequence>MHKGNISSVTEFLLLGFSVLGKNPTVIFMIFSLVYGTILVFNITIMSVILVDRTLHSPMYFLLFAFSVSETSTTFVTIPKLLVTLLTGHQSISFTGCAMQVFWFFGLGANNCFLLVAMAYDRYVAICYPLQYQVLMNNRTCAKLVAASSVIGFIISLSIDALIFRLPFCGPNGIRHFFCDLSPVLRLACTDIYLTSVVIVIFCAIVLLATVILIIISYIYILSAILKIQSSIGRRKAFSTCASHLTVVVTHFGCASFVYLRPKSVSSLDQDTVISVGFVFLTPLLNPMIYSLRNKEVKFAIKKLLRNSFCFQKF</sequence>
<dbReference type="Proteomes" id="UP001190640">
    <property type="component" value="Chromosome 2"/>
</dbReference>
<evidence type="ECO:0000256" key="4">
    <source>
        <dbReference type="ARBA" id="ARBA00022692"/>
    </source>
</evidence>
<evidence type="ECO:0000313" key="12">
    <source>
        <dbReference type="RefSeq" id="XP_054826036.1"/>
    </source>
</evidence>
<keyword evidence="6 9" id="KW-1133">Transmembrane helix</keyword>
<keyword evidence="2" id="KW-1003">Cell membrane</keyword>
<feature type="transmembrane region" description="Helical" evidence="9">
    <location>
        <begin position="26"/>
        <end position="51"/>
    </location>
</feature>
<feature type="domain" description="G-protein coupled receptors family 1 profile" evidence="10">
    <location>
        <begin position="41"/>
        <end position="290"/>
    </location>
</feature>
<feature type="transmembrane region" description="Helical" evidence="9">
    <location>
        <begin position="237"/>
        <end position="260"/>
    </location>
</feature>
<dbReference type="PROSITE" id="PS50262">
    <property type="entry name" value="G_PROTEIN_RECEP_F1_2"/>
    <property type="match status" value="1"/>
</dbReference>
<dbReference type="PRINTS" id="PR00237">
    <property type="entry name" value="GPCRRHODOPSN"/>
</dbReference>
<dbReference type="FunFam" id="1.20.1070.10:FF:000001">
    <property type="entry name" value="Olfactory receptor"/>
    <property type="match status" value="1"/>
</dbReference>
<organism evidence="11 12">
    <name type="scientific">Eublepharis macularius</name>
    <name type="common">Leopard gecko</name>
    <name type="synonym">Cyrtodactylus macularius</name>
    <dbReference type="NCBI Taxonomy" id="481883"/>
    <lineage>
        <taxon>Eukaryota</taxon>
        <taxon>Metazoa</taxon>
        <taxon>Chordata</taxon>
        <taxon>Craniata</taxon>
        <taxon>Vertebrata</taxon>
        <taxon>Euteleostomi</taxon>
        <taxon>Lepidosauria</taxon>
        <taxon>Squamata</taxon>
        <taxon>Bifurcata</taxon>
        <taxon>Gekkota</taxon>
        <taxon>Eublepharidae</taxon>
        <taxon>Eublepharinae</taxon>
        <taxon>Eublepharis</taxon>
    </lineage>
</organism>
<feature type="transmembrane region" description="Helical" evidence="9">
    <location>
        <begin position="192"/>
        <end position="225"/>
    </location>
</feature>
<evidence type="ECO:0000256" key="6">
    <source>
        <dbReference type="ARBA" id="ARBA00022989"/>
    </source>
</evidence>
<dbReference type="GeneID" id="129323528"/>
<dbReference type="InterPro" id="IPR000725">
    <property type="entry name" value="Olfact_rcpt"/>
</dbReference>
<dbReference type="InterPro" id="IPR000276">
    <property type="entry name" value="GPCR_Rhodpsn"/>
</dbReference>
<dbReference type="GO" id="GO:0005886">
    <property type="term" value="C:plasma membrane"/>
    <property type="evidence" value="ECO:0007669"/>
    <property type="project" value="UniProtKB-SubCell"/>
</dbReference>
<dbReference type="CDD" id="cd15225">
    <property type="entry name" value="7tmA_OR10A-like"/>
    <property type="match status" value="1"/>
</dbReference>
<keyword evidence="8" id="KW-0807">Transducer</keyword>
<feature type="transmembrane region" description="Helical" evidence="9">
    <location>
        <begin position="60"/>
        <end position="82"/>
    </location>
</feature>
<dbReference type="GO" id="GO:0004984">
    <property type="term" value="F:olfactory receptor activity"/>
    <property type="evidence" value="ECO:0007669"/>
    <property type="project" value="InterPro"/>
</dbReference>
<dbReference type="Pfam" id="PF13853">
    <property type="entry name" value="7tm_4"/>
    <property type="match status" value="1"/>
</dbReference>
<evidence type="ECO:0000256" key="2">
    <source>
        <dbReference type="ARBA" id="ARBA00022475"/>
    </source>
</evidence>
<feature type="transmembrane region" description="Helical" evidence="9">
    <location>
        <begin position="141"/>
        <end position="164"/>
    </location>
</feature>
<gene>
    <name evidence="12" type="primary">LOC129323528</name>
</gene>
<evidence type="ECO:0000256" key="1">
    <source>
        <dbReference type="ARBA" id="ARBA00004651"/>
    </source>
</evidence>
<dbReference type="PRINTS" id="PR00245">
    <property type="entry name" value="OLFACTORYR"/>
</dbReference>
<feature type="transmembrane region" description="Helical" evidence="9">
    <location>
        <begin position="102"/>
        <end position="120"/>
    </location>
</feature>
<accession>A0AA97KPG5</accession>
<dbReference type="Gene3D" id="1.20.1070.10">
    <property type="entry name" value="Rhodopsin 7-helix transmembrane proteins"/>
    <property type="match status" value="1"/>
</dbReference>
<evidence type="ECO:0000256" key="8">
    <source>
        <dbReference type="ARBA" id="ARBA00023224"/>
    </source>
</evidence>
<feature type="transmembrane region" description="Helical" evidence="9">
    <location>
        <begin position="272"/>
        <end position="292"/>
    </location>
</feature>
<comment type="subcellular location">
    <subcellularLocation>
        <location evidence="1">Cell membrane</location>
        <topology evidence="1">Multi-pass membrane protein</topology>
    </subcellularLocation>
</comment>
<proteinExistence type="predicted"/>
<name>A0AA97KPG5_EUBMA</name>
<keyword evidence="3" id="KW-0716">Sensory transduction</keyword>
<dbReference type="RefSeq" id="XP_054826036.1">
    <property type="nucleotide sequence ID" value="XM_054970061.1"/>
</dbReference>